<reference evidence="2" key="1">
    <citation type="journal article" date="2020" name="mSystems">
        <title>Genome- and Community-Level Interaction Insights into Carbon Utilization and Element Cycling Functions of Hydrothermarchaeota in Hydrothermal Sediment.</title>
        <authorList>
            <person name="Zhou Z."/>
            <person name="Liu Y."/>
            <person name="Xu W."/>
            <person name="Pan J."/>
            <person name="Luo Z.H."/>
            <person name="Li M."/>
        </authorList>
    </citation>
    <scope>NUCLEOTIDE SEQUENCE [LARGE SCALE GENOMIC DNA]</scope>
    <source>
        <strain evidence="2">HyVt-329</strain>
    </source>
</reference>
<sequence length="24" mass="2720">MEPAIVLGVLGTLMIVFYLLRRSK</sequence>
<keyword evidence="1" id="KW-1133">Transmembrane helix</keyword>
<evidence type="ECO:0000313" key="2">
    <source>
        <dbReference type="EMBL" id="HDZ50130.1"/>
    </source>
</evidence>
<dbReference type="NCBIfam" id="TIGR02595">
    <property type="entry name" value="PEP_CTERM"/>
    <property type="match status" value="1"/>
</dbReference>
<dbReference type="InterPro" id="IPR013424">
    <property type="entry name" value="Ice-binding_C"/>
</dbReference>
<keyword evidence="1" id="KW-0812">Transmembrane</keyword>
<keyword evidence="1" id="KW-0472">Membrane</keyword>
<dbReference type="AlphaFoldDB" id="A0A7C1M825"/>
<name>A0A7C1M825_UNCAE</name>
<accession>A0A7C1M825</accession>
<feature type="transmembrane region" description="Helical" evidence="1">
    <location>
        <begin position="6"/>
        <end position="21"/>
    </location>
</feature>
<organism evidence="2">
    <name type="scientific">Aerophobetes bacterium</name>
    <dbReference type="NCBI Taxonomy" id="2030807"/>
    <lineage>
        <taxon>Bacteria</taxon>
        <taxon>Candidatus Aerophobota</taxon>
    </lineage>
</organism>
<dbReference type="EMBL" id="DRFT01000195">
    <property type="protein sequence ID" value="HDZ50130.1"/>
    <property type="molecule type" value="Genomic_DNA"/>
</dbReference>
<protein>
    <submittedName>
        <fullName evidence="2">PEP-CTERM sorting domain-containing protein</fullName>
    </submittedName>
</protein>
<dbReference type="Proteomes" id="UP000885667">
    <property type="component" value="Unassembled WGS sequence"/>
</dbReference>
<comment type="caution">
    <text evidence="2">The sequence shown here is derived from an EMBL/GenBank/DDBJ whole genome shotgun (WGS) entry which is preliminary data.</text>
</comment>
<evidence type="ECO:0000256" key="1">
    <source>
        <dbReference type="SAM" id="Phobius"/>
    </source>
</evidence>
<gene>
    <name evidence="2" type="ORF">ENH69_02790</name>
</gene>
<proteinExistence type="predicted"/>